<comment type="caution">
    <text evidence="1">The sequence shown here is derived from an EMBL/GenBank/DDBJ whole genome shotgun (WGS) entry which is preliminary data.</text>
</comment>
<evidence type="ECO:0000313" key="1">
    <source>
        <dbReference type="EMBL" id="CAD7680874.1"/>
    </source>
</evidence>
<keyword evidence="2" id="KW-1185">Reference proteome</keyword>
<dbReference type="EMBL" id="CAJHUB010000750">
    <property type="protein sequence ID" value="CAD7680874.1"/>
    <property type="molecule type" value="Genomic_DNA"/>
</dbReference>
<reference evidence="1" key="1">
    <citation type="submission" date="2020-12" db="EMBL/GenBank/DDBJ databases">
        <authorList>
            <consortium name="Molecular Ecology Group"/>
        </authorList>
    </citation>
    <scope>NUCLEOTIDE SEQUENCE</scope>
    <source>
        <strain evidence="1">TBG_1078</strain>
    </source>
</reference>
<organism evidence="1 2">
    <name type="scientific">Nyctereutes procyonoides</name>
    <name type="common">Raccoon dog</name>
    <name type="synonym">Canis procyonoides</name>
    <dbReference type="NCBI Taxonomy" id="34880"/>
    <lineage>
        <taxon>Eukaryota</taxon>
        <taxon>Metazoa</taxon>
        <taxon>Chordata</taxon>
        <taxon>Craniata</taxon>
        <taxon>Vertebrata</taxon>
        <taxon>Euteleostomi</taxon>
        <taxon>Mammalia</taxon>
        <taxon>Eutheria</taxon>
        <taxon>Laurasiatheria</taxon>
        <taxon>Carnivora</taxon>
        <taxon>Caniformia</taxon>
        <taxon>Canidae</taxon>
        <taxon>Nyctereutes</taxon>
    </lineage>
</organism>
<dbReference type="Proteomes" id="UP000645828">
    <property type="component" value="Unassembled WGS sequence"/>
</dbReference>
<name>A0A811Z055_NYCPR</name>
<sequence length="204" mass="22281">MTLFHFGNYLPYLITYECSNAAPGHLSPTRKGGIYDFIGDFVKATVDVIDLIDLNLVTSWNAGKGGYEIMAAALGCPPPSSLCPYIQMGNDSNISLVHYIVSSVQVWMIKCYDLCYSFQPVTFIPLCSLGSWTALSRAVVTGLLALSTLVLHVTAISIHSEVRSTGHSHTLALLPGFSEANSICEVKGKKSEIVFTTCKKFQYR</sequence>
<dbReference type="AlphaFoldDB" id="A0A811Z055"/>
<evidence type="ECO:0000313" key="2">
    <source>
        <dbReference type="Proteomes" id="UP000645828"/>
    </source>
</evidence>
<accession>A0A811Z055</accession>
<gene>
    <name evidence="1" type="ORF">NYPRO_LOCUS13666</name>
</gene>
<proteinExistence type="predicted"/>
<protein>
    <submittedName>
        <fullName evidence="1">(raccoon dog) hypothetical protein</fullName>
    </submittedName>
</protein>